<evidence type="ECO:0000313" key="2">
    <source>
        <dbReference type="Proteomes" id="UP001152523"/>
    </source>
</evidence>
<comment type="caution">
    <text evidence="1">The sequence shown here is derived from an EMBL/GenBank/DDBJ whole genome shotgun (WGS) entry which is preliminary data.</text>
</comment>
<gene>
    <name evidence="1" type="ORF">CEPIT_LOCUS13556</name>
</gene>
<evidence type="ECO:0000313" key="1">
    <source>
        <dbReference type="EMBL" id="CAH9095958.1"/>
    </source>
</evidence>
<reference evidence="1" key="1">
    <citation type="submission" date="2022-07" db="EMBL/GenBank/DDBJ databases">
        <authorList>
            <person name="Macas J."/>
            <person name="Novak P."/>
            <person name="Neumann P."/>
        </authorList>
    </citation>
    <scope>NUCLEOTIDE SEQUENCE</scope>
</reference>
<sequence>MVSIKKVLFTQSNASTQEFVHKLVGRELKTFTKNRKVDYQLLIIYRFKKLHIPKLPMFDFPSEITLKGIFFLKKRCNNLTWLESHPSSRQRSEKKSASRVGGFTVWHRCDDASGGV</sequence>
<dbReference type="EMBL" id="CAMAPF010000085">
    <property type="protein sequence ID" value="CAH9095958.1"/>
    <property type="molecule type" value="Genomic_DNA"/>
</dbReference>
<dbReference type="AlphaFoldDB" id="A0AAV0DDF7"/>
<name>A0AAV0DDF7_9ASTE</name>
<proteinExistence type="predicted"/>
<protein>
    <submittedName>
        <fullName evidence="1">Uncharacterized protein</fullName>
    </submittedName>
</protein>
<dbReference type="Proteomes" id="UP001152523">
    <property type="component" value="Unassembled WGS sequence"/>
</dbReference>
<keyword evidence="2" id="KW-1185">Reference proteome</keyword>
<accession>A0AAV0DDF7</accession>
<organism evidence="1 2">
    <name type="scientific">Cuscuta epithymum</name>
    <dbReference type="NCBI Taxonomy" id="186058"/>
    <lineage>
        <taxon>Eukaryota</taxon>
        <taxon>Viridiplantae</taxon>
        <taxon>Streptophyta</taxon>
        <taxon>Embryophyta</taxon>
        <taxon>Tracheophyta</taxon>
        <taxon>Spermatophyta</taxon>
        <taxon>Magnoliopsida</taxon>
        <taxon>eudicotyledons</taxon>
        <taxon>Gunneridae</taxon>
        <taxon>Pentapetalae</taxon>
        <taxon>asterids</taxon>
        <taxon>lamiids</taxon>
        <taxon>Solanales</taxon>
        <taxon>Convolvulaceae</taxon>
        <taxon>Cuscuteae</taxon>
        <taxon>Cuscuta</taxon>
        <taxon>Cuscuta subgen. Cuscuta</taxon>
    </lineage>
</organism>